<dbReference type="SUPFAM" id="SSF46689">
    <property type="entry name" value="Homeodomain-like"/>
    <property type="match status" value="2"/>
</dbReference>
<gene>
    <name evidence="3" type="ORF">C5F44_02675</name>
</gene>
<sequence>MKRLTPDKEWWTASELAASGLPDVPGTRQGVDDVAARSDWRAHPKLCRRRQGRGGGWEYHWRLLPVRAQAALLKAAAPLAPEEPGRMDRGEAWAWFDGLPEKVKAEARARLTVLQRVEAMTAPMGRYLAVITVAEAETAEGRPVSPRTIWGWSSMIEGVDPADYLPYLAPRHRAAPAKRRRAECSREFLDWLKADYLRLGEPSFASCWNRVVKLCESRGLATLTLKTAQRWMDENVPRVTQVFARQGERGLSKCFPPQIRDRSMLTAMEAVNADCHKIDVFVQWPGIEKPVRPQIVAFQDLFSGKVLSWRVDLDPNKVAVMSAFGELIETWGIPRHCLFDNGHEFANKWLTGGTPTRFRFKVREDDPLGVLPMMGIQVHWATPAHGQAKPIERGFRDFADHIALHPAFAGAYVGNRPDAKPEDYGSRAVPLDTFLTVLAESIRDHNARLGRLSPNCKGRSFDQTFADSYERAPIRKATAEQHRLWLMGQEVRKLHATHGQLTLHDNKYHADWMSEYAGQKVVARFDPEDLHAGLYLYSLQGEFLGEAPCREKVGFFDLVGARLHARQKAQRRRIEKQLLAAHRPVSVTELAAELAAMPPTLPDQLEAKVVQIVPMQARRPLIDRQVPQPDTSRDAELRVLQVDFAAPRPAVEPEETDITRFWRVIDIESRSEAGEPISAEDAEFYQRMQRHPVYRAQRAMFDRDGAVAIG</sequence>
<evidence type="ECO:0000259" key="1">
    <source>
        <dbReference type="PROSITE" id="PS50994"/>
    </source>
</evidence>
<evidence type="ECO:0000313" key="3">
    <source>
        <dbReference type="EMBL" id="PTE15961.1"/>
    </source>
</evidence>
<feature type="domain" description="Integrase catalytic" evidence="1">
    <location>
        <begin position="252"/>
        <end position="462"/>
    </location>
</feature>
<dbReference type="InterPro" id="IPR009004">
    <property type="entry name" value="Transposase_Mu_C"/>
</dbReference>
<dbReference type="InterPro" id="IPR001584">
    <property type="entry name" value="Integrase_cat-core"/>
</dbReference>
<dbReference type="Pfam" id="PF09039">
    <property type="entry name" value="HTH_Tnp_Mu_2"/>
    <property type="match status" value="1"/>
</dbReference>
<dbReference type="PROSITE" id="PS50994">
    <property type="entry name" value="INTEGRASE"/>
    <property type="match status" value="1"/>
</dbReference>
<dbReference type="Pfam" id="PF02914">
    <property type="entry name" value="DDE_2"/>
    <property type="match status" value="1"/>
</dbReference>
<dbReference type="InterPro" id="IPR036397">
    <property type="entry name" value="RNaseH_sf"/>
</dbReference>
<name>A0A2T4JDK0_FUSBL</name>
<keyword evidence="4" id="KW-1185">Reference proteome</keyword>
<dbReference type="InterPro" id="IPR009061">
    <property type="entry name" value="DNA-bd_dom_put_sf"/>
</dbReference>
<evidence type="ECO:0000259" key="2">
    <source>
        <dbReference type="PROSITE" id="PS51702"/>
    </source>
</evidence>
<organism evidence="3 4">
    <name type="scientific">Fuscovulum blasticum DSM 2131</name>
    <dbReference type="NCBI Taxonomy" id="1188250"/>
    <lineage>
        <taxon>Bacteria</taxon>
        <taxon>Pseudomonadati</taxon>
        <taxon>Pseudomonadota</taxon>
        <taxon>Alphaproteobacteria</taxon>
        <taxon>Rhodobacterales</taxon>
        <taxon>Paracoccaceae</taxon>
        <taxon>Pseudogemmobacter</taxon>
    </lineage>
</organism>
<dbReference type="InterPro" id="IPR015378">
    <property type="entry name" value="Transposase-like_Mu_C"/>
</dbReference>
<dbReference type="InterPro" id="IPR012337">
    <property type="entry name" value="RNaseH-like_sf"/>
</dbReference>
<reference evidence="3 4" key="1">
    <citation type="submission" date="2018-03" db="EMBL/GenBank/DDBJ databases">
        <title>Rhodobacter blasticus.</title>
        <authorList>
            <person name="Meyer T.E."/>
            <person name="Miller S."/>
            <person name="Lodha T."/>
            <person name="Gandham S."/>
            <person name="Chintalapati S."/>
            <person name="Chintalapati V.R."/>
        </authorList>
    </citation>
    <scope>NUCLEOTIDE SEQUENCE [LARGE SCALE GENOMIC DNA]</scope>
    <source>
        <strain evidence="3 4">DSM 2131</strain>
    </source>
</reference>
<dbReference type="InterPro" id="IPR015126">
    <property type="entry name" value="Mu_I-gamma"/>
</dbReference>
<evidence type="ECO:0000313" key="4">
    <source>
        <dbReference type="Proteomes" id="UP000241362"/>
    </source>
</evidence>
<dbReference type="SUPFAM" id="SSF53098">
    <property type="entry name" value="Ribonuclease H-like"/>
    <property type="match status" value="1"/>
</dbReference>
<dbReference type="Gene3D" id="1.10.10.60">
    <property type="entry name" value="Homeodomain-like"/>
    <property type="match status" value="2"/>
</dbReference>
<dbReference type="InterPro" id="IPR009057">
    <property type="entry name" value="Homeodomain-like_sf"/>
</dbReference>
<dbReference type="Gene3D" id="1.10.10.10">
    <property type="entry name" value="Winged helix-like DNA-binding domain superfamily/Winged helix DNA-binding domain"/>
    <property type="match status" value="1"/>
</dbReference>
<dbReference type="AlphaFoldDB" id="A0A2T4JDK0"/>
<comment type="caution">
    <text evidence="3">The sequence shown here is derived from an EMBL/GenBank/DDBJ whole genome shotgun (WGS) entry which is preliminary data.</text>
</comment>
<dbReference type="Pfam" id="PF02316">
    <property type="entry name" value="HTH_Tnp_Mu_1"/>
    <property type="match status" value="1"/>
</dbReference>
<dbReference type="PROSITE" id="PS51702">
    <property type="entry name" value="HTH_MU"/>
    <property type="match status" value="1"/>
</dbReference>
<dbReference type="Proteomes" id="UP000241362">
    <property type="component" value="Unassembled WGS sequence"/>
</dbReference>
<feature type="domain" description="HTH Mu-type" evidence="2">
    <location>
        <begin position="9"/>
        <end position="80"/>
    </location>
</feature>
<dbReference type="GO" id="GO:0015074">
    <property type="term" value="P:DNA integration"/>
    <property type="evidence" value="ECO:0007669"/>
    <property type="project" value="InterPro"/>
</dbReference>
<dbReference type="RefSeq" id="WP_107671970.1">
    <property type="nucleotide sequence ID" value="NZ_PZKE01000002.1"/>
</dbReference>
<dbReference type="SUPFAM" id="SSF50610">
    <property type="entry name" value="mu transposase, C-terminal domain"/>
    <property type="match status" value="1"/>
</dbReference>
<dbReference type="Gene3D" id="2.30.30.130">
    <property type="entry name" value="Transposase, Mu, C-terminal"/>
    <property type="match status" value="1"/>
</dbReference>
<dbReference type="GO" id="GO:0003677">
    <property type="term" value="F:DNA binding"/>
    <property type="evidence" value="ECO:0007669"/>
    <property type="project" value="InterPro"/>
</dbReference>
<dbReference type="EMBL" id="PZKE01000002">
    <property type="protein sequence ID" value="PTE15961.1"/>
    <property type="molecule type" value="Genomic_DNA"/>
</dbReference>
<accession>A0A2T4JDK0</accession>
<proteinExistence type="predicted"/>
<dbReference type="GO" id="GO:0004803">
    <property type="term" value="F:transposase activity"/>
    <property type="evidence" value="ECO:0007669"/>
    <property type="project" value="InterPro"/>
</dbReference>
<dbReference type="SUPFAM" id="SSF46955">
    <property type="entry name" value="Putative DNA-binding domain"/>
    <property type="match status" value="1"/>
</dbReference>
<dbReference type="InterPro" id="IPR003314">
    <property type="entry name" value="Mu-type_HTH"/>
</dbReference>
<dbReference type="Gene3D" id="3.30.420.10">
    <property type="entry name" value="Ribonuclease H-like superfamily/Ribonuclease H"/>
    <property type="match status" value="1"/>
</dbReference>
<dbReference type="Pfam" id="PF09299">
    <property type="entry name" value="Mu-transpos_C"/>
    <property type="match status" value="1"/>
</dbReference>
<dbReference type="InterPro" id="IPR036388">
    <property type="entry name" value="WH-like_DNA-bd_sf"/>
</dbReference>
<dbReference type="GO" id="GO:0006313">
    <property type="term" value="P:DNA transposition"/>
    <property type="evidence" value="ECO:0007669"/>
    <property type="project" value="InterPro"/>
</dbReference>
<protein>
    <submittedName>
        <fullName evidence="3">Transposase</fullName>
    </submittedName>
</protein>
<dbReference type="InterPro" id="IPR004189">
    <property type="entry name" value="Phage_Mu_transposase"/>
</dbReference>